<feature type="compositionally biased region" description="Basic and acidic residues" evidence="1">
    <location>
        <begin position="633"/>
        <end position="647"/>
    </location>
</feature>
<feature type="region of interest" description="Disordered" evidence="1">
    <location>
        <begin position="618"/>
        <end position="647"/>
    </location>
</feature>
<dbReference type="OrthoDB" id="5847517at2759"/>
<dbReference type="AlphaFoldDB" id="A0A3P8FMW7"/>
<sequence>MKRIEQNSEGRPVITHTRFNPKYEPIVISKSLRTGRLELIVLAGEAKEIEALHKAVESGDEQTIEKVASNNGTISLLVWFPARASDPIKRILHTAATVAATNRARPTPASAAANRNGAASSARVGSASSAKNGATAPARKPVHEAHIQKTTVAPVKGSATSRVNAAAVGKPAVNAVGKASGTVPGAPTGAPEELTEPAPTPVETVPPLDDSVVILDDVVPDICVDAPQDPTSTGLQPPVELIVIPPTPEPTSQSGRSSIDGPPSPAVSPRLDGDKPSTEQNVLPSGDDRRATSGPPPAVADSLPSSEHMASDNDRSGLPSPVVPEQHDDDVDKHVSSPGMPNVPAEYEESPKSPIDSSEPSEPSAPPLSESDRGAEEDSGDPKAASGRETEPQHEDTGKPDIDEASPASPSTSPHAHGDPKSVSPPPFQVDITPAEPFSPPSLRETHAADVVLEGDVPEEFKGPHSPQPVGENGLLDDLEEPPKLMRISMDTDDLKKALEKGASAVADQLAHCLDALSLDSTNDAEKHESNSKEDPAELARKLSQQMVDEASTPFTSALASALTDSADAAKNAAGSVFDSVVGLASTVSEGVKDATEQVQEKTDPIIDSVLETVASDSERVDHALSNGGSGLENKENGRKSENEGHDEGFRVAADSHDMRLYLPPPSTVDILAAAVPHLSRPLFFELATVPHLNGRCTLTDEQSAVEYFTSVRSSNYILHSEDVSPVVLDGWLTGKKHWLNKDLKSRLIPTRHHSALLAFVTANAAEMEEHGLTVNSSLEHNTISLNTDDRREDYHMMKIEL</sequence>
<name>A0A3P8FMW7_HELPZ</name>
<feature type="compositionally biased region" description="Low complexity" evidence="1">
    <location>
        <begin position="103"/>
        <end position="130"/>
    </location>
</feature>
<feature type="compositionally biased region" description="Basic and acidic residues" evidence="1">
    <location>
        <begin position="386"/>
        <end position="402"/>
    </location>
</feature>
<organism evidence="2">
    <name type="scientific">Heligmosomoides polygyrus</name>
    <name type="common">Parasitic roundworm</name>
    <dbReference type="NCBI Taxonomy" id="6339"/>
    <lineage>
        <taxon>Eukaryota</taxon>
        <taxon>Metazoa</taxon>
        <taxon>Ecdysozoa</taxon>
        <taxon>Nematoda</taxon>
        <taxon>Chromadorea</taxon>
        <taxon>Rhabditida</taxon>
        <taxon>Rhabditina</taxon>
        <taxon>Rhabditomorpha</taxon>
        <taxon>Strongyloidea</taxon>
        <taxon>Heligmosomidae</taxon>
        <taxon>Heligmosomoides</taxon>
    </lineage>
</organism>
<feature type="compositionally biased region" description="Low complexity" evidence="1">
    <location>
        <begin position="405"/>
        <end position="415"/>
    </location>
</feature>
<evidence type="ECO:0000256" key="1">
    <source>
        <dbReference type="SAM" id="MobiDB-lite"/>
    </source>
</evidence>
<proteinExistence type="predicted"/>
<feature type="compositionally biased region" description="Low complexity" evidence="1">
    <location>
        <begin position="352"/>
        <end position="362"/>
    </location>
</feature>
<dbReference type="EMBL" id="UZAH01032728">
    <property type="protein sequence ID" value="VDP23523.1"/>
    <property type="molecule type" value="Genomic_DNA"/>
</dbReference>
<accession>A0A3P8FMW7</accession>
<feature type="region of interest" description="Disordered" evidence="1">
    <location>
        <begin position="224"/>
        <end position="478"/>
    </location>
</feature>
<gene>
    <name evidence="2" type="ORF">HPBE_LOCUS21137</name>
</gene>
<evidence type="ECO:0000313" key="2">
    <source>
        <dbReference type="EMBL" id="VDP23523.1"/>
    </source>
</evidence>
<protein>
    <submittedName>
        <fullName evidence="2">Uncharacterized protein</fullName>
    </submittedName>
</protein>
<reference evidence="2" key="1">
    <citation type="submission" date="2018-11" db="EMBL/GenBank/DDBJ databases">
        <authorList>
            <consortium name="Pathogen Informatics"/>
        </authorList>
    </citation>
    <scope>NUCLEOTIDE SEQUENCE [LARGE SCALE GENOMIC DNA]</scope>
</reference>
<feature type="region of interest" description="Disordered" evidence="1">
    <location>
        <begin position="178"/>
        <end position="200"/>
    </location>
</feature>
<feature type="region of interest" description="Disordered" evidence="1">
    <location>
        <begin position="103"/>
        <end position="141"/>
    </location>
</feature>